<keyword evidence="7" id="KW-1185">Reference proteome</keyword>
<evidence type="ECO:0000256" key="2">
    <source>
        <dbReference type="SAM" id="SignalP"/>
    </source>
</evidence>
<proteinExistence type="predicted"/>
<dbReference type="NCBIfam" id="TIGR04215">
    <property type="entry name" value="choice_anch_A"/>
    <property type="match status" value="1"/>
</dbReference>
<reference evidence="5 7" key="2">
    <citation type="submission" date="2016-10" db="EMBL/GenBank/DDBJ databases">
        <authorList>
            <person name="Varghese N."/>
            <person name="Submissions S."/>
        </authorList>
    </citation>
    <scope>NUCLEOTIDE SEQUENCE [LARGE SCALE GENOMIC DNA]</scope>
    <source>
        <strain evidence="5 7">DSW-5</strain>
    </source>
</reference>
<evidence type="ECO:0000256" key="1">
    <source>
        <dbReference type="ARBA" id="ARBA00022729"/>
    </source>
</evidence>
<feature type="signal peptide" evidence="2">
    <location>
        <begin position="1"/>
        <end position="26"/>
    </location>
</feature>
<dbReference type="GO" id="GO:0005509">
    <property type="term" value="F:calcium ion binding"/>
    <property type="evidence" value="ECO:0007669"/>
    <property type="project" value="InterPro"/>
</dbReference>
<dbReference type="InterPro" id="IPR013783">
    <property type="entry name" value="Ig-like_fold"/>
</dbReference>
<dbReference type="CDD" id="cd00146">
    <property type="entry name" value="PKD"/>
    <property type="match status" value="2"/>
</dbReference>
<protein>
    <submittedName>
        <fullName evidence="5">Choice-of-anchor A domain-containing protein</fullName>
    </submittedName>
    <submittedName>
        <fullName evidence="4">Thrombospondin type 3 repeat family protein/Calx-beta domain protein</fullName>
    </submittedName>
</protein>
<dbReference type="PROSITE" id="PS50093">
    <property type="entry name" value="PKD"/>
    <property type="match status" value="2"/>
</dbReference>
<feature type="chain" id="PRO_5005845724" evidence="2">
    <location>
        <begin position="27"/>
        <end position="1899"/>
    </location>
</feature>
<sequence>MKLASKHYLTFIIILLCSFYSPIVSATETDPCTIGAIVGVITANDSDGDGINDSCDLDDDNDGILDTEECTVLIGETPFQVQNGASVNFSLTPVGTGFVLDITKMDNSFNLTINGTSLTTEEIQFQQNGTSTGQNIRFKDGALWGKNGIPQIYSYHNNTTIDPSTPIVRFVIDENLDVKMYGSKVPNGPLFELELFNNNSFNNFTWNSTTDNNFIVSQEVAGPTYIFGRVYGTFKDCDVDNDGIDNDLDLDSDGDGCFDVVESGGLDTNNDGVADGSGFNNDGLVSGSTGTYNGLTGFETTAHSFNVNSTPTNKTIAYGNSVSFTIEATSEEATEYNNGNPVYGTAGNANDKIIYQWYLGDPNNGGNALTDTGVYSNTNSKTLNIANTAGLYNNTYYVKVTHSENACVTEIASAQLLSNPCDALASGNLDTDLDGVSDLCDLDDDNDGIKDDLEGCAETNTIFEENFGFGTSRESNSNVANHLYDTEGAIPDGSYAVVSSLSSGLAHYNRTDRNGDVDADGDSNGRFLSININSPAVSEIYRQNDITVNSANKHRFRVDFSGLCFGCNDTPIFTLLIEDENGNELVSITSTQIGVLNDDQWKRVTLEFTPTSSKVNIVIKNSQPKGNSGNDVGVDNILLTEITCDVDTDKDGIPNSKDLDSDGDGCLDVLESEGVDANNDGIIDGSGFDTDGLVLNSNGGYNGSNGNELNAHQLAIVSNPVDKSIKVGQSTTFTVDVSAEEATEYANGSPIFGTTGNSNNDVLYQWFLGDPLNGGVVIANSGVYSGANTKTLSISDVTGLDNSNYYVTISHANNACISETANATLTEDTCNDSPTSAALGFNVFTLDGLELSTNETEGAVATGGDLTIAGNYQITTNDTGSFEINNVPVGLVVGGKVNYNSGNALQINQNTYVKIGESNGAVVWYQDQNSAFAPIRITNNSNYNANPRIALQANANQLGVSSTNNPVFESNVIDFASAFQTLKNNSISLSTNTNNADLTNPNGQSISNTNLPNQVKINLQDGVNYLNILGSDLNNVSVFTYNNKPSASKVLVINVDASGTFNWNVWNQAGVGQQDAPYIIYNFYNTTTLNIEGNSTIEGTVLAPNADIIKTANQSNIEGQVIANSFKHAGGEVHSANFTPTIGNCSVNNGVAPTAEFSVNESAQCLVGNSFEFTNNSNTGNTVQTGNPITYVWNFGDNTTSTFMNPTKVYETVGTYTVTLEATNTFGTDTYTKEVIVREDLSITLSTSSVDNSNGSVTKNFTIDNSTNFVSYSWSLLDQNKALIENLTSTNATASATISTAGLYYVEVSVVDVNGCAKTQQFPVTVTSDEVTGGNGGGVESESLGDAISKIYVGRKKNSVPTNFVKSNANLYNKAKLKQAQPYQGKGQTLLDMFPTELVAGNIANVTSPTDILDYTIADEVLSVDFSLDGKTKGVVLGIKTSDKIYNHTKASCDRLRGAEILNIQKVQLEGYNFLMQGIKQRNGVVEYAISFATAKNNNDANYTIQTNWYVNNYIRFNDVYNFQVWSTNPQDTQKLVKDVLNNLKSFMPVTQTEIQKVPKTFAAKISREKSELLILLRSTQKGLNTEISMEEIYSETANNVKHRYNPVNTELEQTLRIDIADGYEYDGLVKVDGEIEDAFYHADGNWGLDYDKNYTEIENYFVWNNFNRDYKDDEHAINRSVEIKAKSEYDYLTIYKSLLPGTLSADYSEYNYVAFTAKGSGLMELGLIKSSIEDWKAQYRVMVDLSEDEQTYYVPFEIFTSSATENTITADDLTTLTFTFLPVEAQTKELDLVISDVRFTKVAVDEETVNKIEKFENEFMAYPNPSKGNVNVLLFSEYDTEATVTLTDINGKTIYRGTTNLTVGKNELDYNFNVKPGVLFLKVTSQESDYGTSKILFR</sequence>
<dbReference type="Pfam" id="PF18962">
    <property type="entry name" value="Por_Secre_tail"/>
    <property type="match status" value="1"/>
</dbReference>
<dbReference type="Pfam" id="PF20597">
    <property type="entry name" value="pAdhesive_15"/>
    <property type="match status" value="1"/>
</dbReference>
<dbReference type="InterPro" id="IPR000601">
    <property type="entry name" value="PKD_dom"/>
</dbReference>
<dbReference type="STRING" id="1300348.I602_2464"/>
<dbReference type="Proteomes" id="UP000037716">
    <property type="component" value="Unassembled WGS sequence"/>
</dbReference>
<feature type="domain" description="PKD" evidence="3">
    <location>
        <begin position="1242"/>
        <end position="1327"/>
    </location>
</feature>
<accession>A0A0N0CG65</accession>
<reference evidence="4 6" key="1">
    <citation type="submission" date="2015-07" db="EMBL/GenBank/DDBJ databases">
        <title>Genome of Polaribacter dokdonenesis DSW-5, isolated from seawater off Dokdo in Korea.</title>
        <authorList>
            <person name="Yoon K."/>
            <person name="Song J.Y."/>
            <person name="Kim J.F."/>
        </authorList>
    </citation>
    <scope>NUCLEOTIDE SEQUENCE [LARGE SCALE GENOMIC DNA]</scope>
    <source>
        <strain evidence="4 6">DSW-5</strain>
    </source>
</reference>
<dbReference type="InterPro" id="IPR026588">
    <property type="entry name" value="Choice_anch_A"/>
</dbReference>
<evidence type="ECO:0000313" key="4">
    <source>
        <dbReference type="EMBL" id="KOY52904.1"/>
    </source>
</evidence>
<dbReference type="SUPFAM" id="SSF103647">
    <property type="entry name" value="TSP type-3 repeat"/>
    <property type="match status" value="3"/>
</dbReference>
<dbReference type="InterPro" id="IPR026444">
    <property type="entry name" value="Secre_tail"/>
</dbReference>
<feature type="domain" description="PKD" evidence="3">
    <location>
        <begin position="1184"/>
        <end position="1244"/>
    </location>
</feature>
<dbReference type="InterPro" id="IPR028974">
    <property type="entry name" value="TSP_type-3_rpt"/>
</dbReference>
<comment type="caution">
    <text evidence="4">The sequence shown here is derived from an EMBL/GenBank/DDBJ whole genome shotgun (WGS) entry which is preliminary data.</text>
</comment>
<dbReference type="EMBL" id="LGBR01000001">
    <property type="protein sequence ID" value="KOY52904.1"/>
    <property type="molecule type" value="Genomic_DNA"/>
</dbReference>
<dbReference type="NCBIfam" id="TIGR04183">
    <property type="entry name" value="Por_Secre_tail"/>
    <property type="match status" value="1"/>
</dbReference>
<dbReference type="SUPFAM" id="SSF49299">
    <property type="entry name" value="PKD domain"/>
    <property type="match status" value="2"/>
</dbReference>
<dbReference type="EMBL" id="FNUE01000002">
    <property type="protein sequence ID" value="SEE54208.1"/>
    <property type="molecule type" value="Genomic_DNA"/>
</dbReference>
<dbReference type="Proteomes" id="UP000183071">
    <property type="component" value="Unassembled WGS sequence"/>
</dbReference>
<dbReference type="Pfam" id="PF18911">
    <property type="entry name" value="PKD_4"/>
    <property type="match status" value="1"/>
</dbReference>
<dbReference type="InterPro" id="IPR035986">
    <property type="entry name" value="PKD_dom_sf"/>
</dbReference>
<evidence type="ECO:0000259" key="3">
    <source>
        <dbReference type="PROSITE" id="PS50093"/>
    </source>
</evidence>
<dbReference type="RefSeq" id="WP_053974963.1">
    <property type="nucleotide sequence ID" value="NZ_FNUE01000002.1"/>
</dbReference>
<keyword evidence="1 2" id="KW-0732">Signal</keyword>
<gene>
    <name evidence="4" type="ORF">I602_2464</name>
    <name evidence="5" type="ORF">SAMN05444353_2237</name>
</gene>
<evidence type="ECO:0000313" key="5">
    <source>
        <dbReference type="EMBL" id="SEE54208.1"/>
    </source>
</evidence>
<organism evidence="4 6">
    <name type="scientific">Polaribacter dokdonensis DSW-5</name>
    <dbReference type="NCBI Taxonomy" id="1300348"/>
    <lineage>
        <taxon>Bacteria</taxon>
        <taxon>Pseudomonadati</taxon>
        <taxon>Bacteroidota</taxon>
        <taxon>Flavobacteriia</taxon>
        <taxon>Flavobacteriales</taxon>
        <taxon>Flavobacteriaceae</taxon>
    </lineage>
</organism>
<dbReference type="PATRIC" id="fig|1300348.6.peg.2465"/>
<evidence type="ECO:0000313" key="6">
    <source>
        <dbReference type="Proteomes" id="UP000037716"/>
    </source>
</evidence>
<dbReference type="SMART" id="SM00089">
    <property type="entry name" value="PKD"/>
    <property type="match status" value="2"/>
</dbReference>
<dbReference type="OrthoDB" id="1203244at2"/>
<dbReference type="InterPro" id="IPR022409">
    <property type="entry name" value="PKD/Chitinase_dom"/>
</dbReference>
<evidence type="ECO:0000313" key="7">
    <source>
        <dbReference type="Proteomes" id="UP000183071"/>
    </source>
</evidence>
<dbReference type="Gene3D" id="2.60.40.10">
    <property type="entry name" value="Immunoglobulins"/>
    <property type="match status" value="3"/>
</dbReference>
<dbReference type="Gene3D" id="4.10.1080.10">
    <property type="entry name" value="TSP type-3 repeat"/>
    <property type="match status" value="2"/>
</dbReference>
<name>A0A0N0CG65_9FLAO</name>